<dbReference type="PANTHER" id="PTHR33121:SF23">
    <property type="entry name" value="CYCLIC DI-GMP PHOSPHODIESTERASE PDEB"/>
    <property type="match status" value="1"/>
</dbReference>
<proteinExistence type="predicted"/>
<feature type="domain" description="EAL" evidence="2">
    <location>
        <begin position="256"/>
        <end position="505"/>
    </location>
</feature>
<dbReference type="InterPro" id="IPR013656">
    <property type="entry name" value="PAS_4"/>
</dbReference>
<protein>
    <submittedName>
        <fullName evidence="3">Diguanylate phosphodiesterase</fullName>
    </submittedName>
</protein>
<keyword evidence="1" id="KW-0812">Transmembrane</keyword>
<sequence length="505" mass="58423">MQKPSLLNSVKPYLIICISLILSLIIIADTYILNELAPHLLTTLWFALIFTILIIIIQLAHTEKNTRSLYHQLNVTKERLGNEIKHRLWAEKTAAESKIKSQFIDDNFPVMLGYFNTEIRCRYHNRIFRRWFGLKSDQIDGHFLKEFSNEEFFSEIQNNIDEILAGKTIHNERILKSMKGFPYIFTEQYLPHIDNKGKTIGFYTLHTPRAQEKNRTPLKPNKDEKKIQPKLIQTNEIPTNNDIKLQQNSQPSTSKSEITAARIAQAIDGEEFNLYCQKIIPIKSLDTSSSHYEILIRMHEEENNLMPPGSFLPLVDQFKMMPKLDRWIINHIVQWLSIHPKANTVFHLNLARDTLKDLTFPNFIHDQLQKTKVPGSRLCFEIEVSDAEDNTIDTYIFTQKIHELGCLISLCSFSDNQEILNLQSKMKVDYLKIDGSIVCNILRDEEDLAKIRTIHQLAQEINVKTIAELVETDDIIAKLQEIGVNYAQGFGIAKPHPFNELDTAV</sequence>
<dbReference type="InterPro" id="IPR035965">
    <property type="entry name" value="PAS-like_dom_sf"/>
</dbReference>
<keyword evidence="4" id="KW-1185">Reference proteome</keyword>
<dbReference type="Gene3D" id="3.30.450.20">
    <property type="entry name" value="PAS domain"/>
    <property type="match status" value="1"/>
</dbReference>
<feature type="transmembrane region" description="Helical" evidence="1">
    <location>
        <begin position="12"/>
        <end position="33"/>
    </location>
</feature>
<accession>A0A2P7NVZ2</accession>
<dbReference type="Proteomes" id="UP000241912">
    <property type="component" value="Unassembled WGS sequence"/>
</dbReference>
<name>A0A2P7NVZ2_9PROT</name>
<evidence type="ECO:0000259" key="2">
    <source>
        <dbReference type="PROSITE" id="PS50883"/>
    </source>
</evidence>
<dbReference type="SUPFAM" id="SSF55785">
    <property type="entry name" value="PYP-like sensor domain (PAS domain)"/>
    <property type="match status" value="1"/>
</dbReference>
<feature type="transmembrane region" description="Helical" evidence="1">
    <location>
        <begin position="39"/>
        <end position="60"/>
    </location>
</feature>
<dbReference type="SUPFAM" id="SSF141868">
    <property type="entry name" value="EAL domain-like"/>
    <property type="match status" value="1"/>
</dbReference>
<dbReference type="Pfam" id="PF00563">
    <property type="entry name" value="EAL"/>
    <property type="match status" value="1"/>
</dbReference>
<reference evidence="3 4" key="1">
    <citation type="submission" date="2018-03" db="EMBL/GenBank/DDBJ databases">
        <title>Draft genome of Nitrosomonas supralitoralis APG5.</title>
        <authorList>
            <person name="Urakawa H."/>
            <person name="Lopez J.V."/>
        </authorList>
    </citation>
    <scope>NUCLEOTIDE SEQUENCE [LARGE SCALE GENOMIC DNA]</scope>
    <source>
        <strain evidence="3 4">APG5</strain>
    </source>
</reference>
<evidence type="ECO:0000313" key="3">
    <source>
        <dbReference type="EMBL" id="PSJ17609.1"/>
    </source>
</evidence>
<dbReference type="SMART" id="SM00052">
    <property type="entry name" value="EAL"/>
    <property type="match status" value="1"/>
</dbReference>
<dbReference type="Gene3D" id="3.20.20.450">
    <property type="entry name" value="EAL domain"/>
    <property type="match status" value="1"/>
</dbReference>
<dbReference type="PANTHER" id="PTHR33121">
    <property type="entry name" value="CYCLIC DI-GMP PHOSPHODIESTERASE PDEF"/>
    <property type="match status" value="1"/>
</dbReference>
<dbReference type="PROSITE" id="PS50883">
    <property type="entry name" value="EAL"/>
    <property type="match status" value="1"/>
</dbReference>
<dbReference type="CDD" id="cd01948">
    <property type="entry name" value="EAL"/>
    <property type="match status" value="1"/>
</dbReference>
<keyword evidence="1" id="KW-1133">Transmembrane helix</keyword>
<gene>
    <name evidence="3" type="ORF">C7H79_07405</name>
</gene>
<dbReference type="GO" id="GO:0071111">
    <property type="term" value="F:cyclic-guanylate-specific phosphodiesterase activity"/>
    <property type="evidence" value="ECO:0007669"/>
    <property type="project" value="InterPro"/>
</dbReference>
<dbReference type="InterPro" id="IPR035919">
    <property type="entry name" value="EAL_sf"/>
</dbReference>
<dbReference type="EMBL" id="PXXU01000017">
    <property type="protein sequence ID" value="PSJ17609.1"/>
    <property type="molecule type" value="Genomic_DNA"/>
</dbReference>
<dbReference type="InterPro" id="IPR050706">
    <property type="entry name" value="Cyclic-di-GMP_PDE-like"/>
</dbReference>
<evidence type="ECO:0000256" key="1">
    <source>
        <dbReference type="SAM" id="Phobius"/>
    </source>
</evidence>
<dbReference type="OrthoDB" id="9762141at2"/>
<dbReference type="AlphaFoldDB" id="A0A2P7NVZ2"/>
<evidence type="ECO:0000313" key="4">
    <source>
        <dbReference type="Proteomes" id="UP000241912"/>
    </source>
</evidence>
<comment type="caution">
    <text evidence="3">The sequence shown here is derived from an EMBL/GenBank/DDBJ whole genome shotgun (WGS) entry which is preliminary data.</text>
</comment>
<organism evidence="3 4">
    <name type="scientific">Nitrosomonas supralitoralis</name>
    <dbReference type="NCBI Taxonomy" id="2116706"/>
    <lineage>
        <taxon>Bacteria</taxon>
        <taxon>Pseudomonadati</taxon>
        <taxon>Pseudomonadota</taxon>
        <taxon>Betaproteobacteria</taxon>
        <taxon>Nitrosomonadales</taxon>
        <taxon>Nitrosomonadaceae</taxon>
        <taxon>Nitrosomonas</taxon>
    </lineage>
</organism>
<keyword evidence="1" id="KW-0472">Membrane</keyword>
<dbReference type="InterPro" id="IPR001633">
    <property type="entry name" value="EAL_dom"/>
</dbReference>
<dbReference type="Pfam" id="PF08448">
    <property type="entry name" value="PAS_4"/>
    <property type="match status" value="1"/>
</dbReference>